<reference evidence="1" key="1">
    <citation type="submission" date="2014-05" db="EMBL/GenBank/DDBJ databases">
        <authorList>
            <person name="Chronopoulou M."/>
        </authorList>
    </citation>
    <scope>NUCLEOTIDE SEQUENCE</scope>
    <source>
        <tissue evidence="1">Whole organism</tissue>
    </source>
</reference>
<accession>A0A0K2SYW6</accession>
<dbReference type="AlphaFoldDB" id="A0A0K2SYW6"/>
<evidence type="ECO:0000313" key="1">
    <source>
        <dbReference type="EMBL" id="CDW18441.1"/>
    </source>
</evidence>
<proteinExistence type="predicted"/>
<protein>
    <submittedName>
        <fullName evidence="1">Uncharacterized protein</fullName>
    </submittedName>
</protein>
<sequence>MLRTLFIDIFNANRGYYIQFDDVIKQFNTLTNQLLSFPIPSSSYYRSRLEFLINYCLSVPNCQ</sequence>
<dbReference type="EMBL" id="HACA01001080">
    <property type="protein sequence ID" value="CDW18441.1"/>
    <property type="molecule type" value="Transcribed_RNA"/>
</dbReference>
<name>A0A0K2SYW6_LEPSM</name>
<organism evidence="1">
    <name type="scientific">Lepeophtheirus salmonis</name>
    <name type="common">Salmon louse</name>
    <name type="synonym">Caligus salmonis</name>
    <dbReference type="NCBI Taxonomy" id="72036"/>
    <lineage>
        <taxon>Eukaryota</taxon>
        <taxon>Metazoa</taxon>
        <taxon>Ecdysozoa</taxon>
        <taxon>Arthropoda</taxon>
        <taxon>Crustacea</taxon>
        <taxon>Multicrustacea</taxon>
        <taxon>Hexanauplia</taxon>
        <taxon>Copepoda</taxon>
        <taxon>Siphonostomatoida</taxon>
        <taxon>Caligidae</taxon>
        <taxon>Lepeophtheirus</taxon>
    </lineage>
</organism>